<gene>
    <name evidence="3" type="ORF">ACFYTF_30930</name>
</gene>
<organism evidence="3 4">
    <name type="scientific">Nocardia thailandica</name>
    <dbReference type="NCBI Taxonomy" id="257275"/>
    <lineage>
        <taxon>Bacteria</taxon>
        <taxon>Bacillati</taxon>
        <taxon>Actinomycetota</taxon>
        <taxon>Actinomycetes</taxon>
        <taxon>Mycobacteriales</taxon>
        <taxon>Nocardiaceae</taxon>
        <taxon>Nocardia</taxon>
    </lineage>
</organism>
<keyword evidence="2" id="KW-0812">Transmembrane</keyword>
<dbReference type="RefSeq" id="WP_387703329.1">
    <property type="nucleotide sequence ID" value="NZ_JBIAMX010000037.1"/>
</dbReference>
<protein>
    <submittedName>
        <fullName evidence="3">Uncharacterized protein</fullName>
    </submittedName>
</protein>
<feature type="region of interest" description="Disordered" evidence="1">
    <location>
        <begin position="1"/>
        <end position="28"/>
    </location>
</feature>
<evidence type="ECO:0000313" key="3">
    <source>
        <dbReference type="EMBL" id="MFF0547255.1"/>
    </source>
</evidence>
<keyword evidence="2" id="KW-0472">Membrane</keyword>
<keyword evidence="2" id="KW-1133">Transmembrane helix</keyword>
<name>A0ABW6PXS7_9NOCA</name>
<reference evidence="3 4" key="1">
    <citation type="submission" date="2024-10" db="EMBL/GenBank/DDBJ databases">
        <title>The Natural Products Discovery Center: Release of the First 8490 Sequenced Strains for Exploring Actinobacteria Biosynthetic Diversity.</title>
        <authorList>
            <person name="Kalkreuter E."/>
            <person name="Kautsar S.A."/>
            <person name="Yang D."/>
            <person name="Bader C.D."/>
            <person name="Teijaro C.N."/>
            <person name="Fluegel L."/>
            <person name="Davis C.M."/>
            <person name="Simpson J.R."/>
            <person name="Lauterbach L."/>
            <person name="Steele A.D."/>
            <person name="Gui C."/>
            <person name="Meng S."/>
            <person name="Li G."/>
            <person name="Viehrig K."/>
            <person name="Ye F."/>
            <person name="Su P."/>
            <person name="Kiefer A.F."/>
            <person name="Nichols A."/>
            <person name="Cepeda A.J."/>
            <person name="Yan W."/>
            <person name="Fan B."/>
            <person name="Jiang Y."/>
            <person name="Adhikari A."/>
            <person name="Zheng C.-J."/>
            <person name="Schuster L."/>
            <person name="Cowan T.M."/>
            <person name="Smanski M.J."/>
            <person name="Chevrette M.G."/>
            <person name="De Carvalho L.P.S."/>
            <person name="Shen B."/>
        </authorList>
    </citation>
    <scope>NUCLEOTIDE SEQUENCE [LARGE SCALE GENOMIC DNA]</scope>
    <source>
        <strain evidence="3 4">NPDC004045</strain>
    </source>
</reference>
<evidence type="ECO:0000256" key="2">
    <source>
        <dbReference type="SAM" id="Phobius"/>
    </source>
</evidence>
<evidence type="ECO:0000313" key="4">
    <source>
        <dbReference type="Proteomes" id="UP001601444"/>
    </source>
</evidence>
<keyword evidence="4" id="KW-1185">Reference proteome</keyword>
<dbReference type="Proteomes" id="UP001601444">
    <property type="component" value="Unassembled WGS sequence"/>
</dbReference>
<sequence length="62" mass="6919">MELTRHISSIHRVGENPHPGRGAARRRPVAPLPPVQAPPWAGIRWWWPVVAVSVFVALVILI</sequence>
<comment type="caution">
    <text evidence="3">The sequence shown here is derived from an EMBL/GenBank/DDBJ whole genome shotgun (WGS) entry which is preliminary data.</text>
</comment>
<proteinExistence type="predicted"/>
<evidence type="ECO:0000256" key="1">
    <source>
        <dbReference type="SAM" id="MobiDB-lite"/>
    </source>
</evidence>
<dbReference type="EMBL" id="JBIAMX010000037">
    <property type="protein sequence ID" value="MFF0547255.1"/>
    <property type="molecule type" value="Genomic_DNA"/>
</dbReference>
<feature type="transmembrane region" description="Helical" evidence="2">
    <location>
        <begin position="45"/>
        <end position="61"/>
    </location>
</feature>
<accession>A0ABW6PXS7</accession>